<accession>A0AAN8X3Z9</accession>
<dbReference type="GO" id="GO:0031012">
    <property type="term" value="C:extracellular matrix"/>
    <property type="evidence" value="ECO:0007669"/>
    <property type="project" value="TreeGrafter"/>
</dbReference>
<dbReference type="AlphaFoldDB" id="A0AAN8X3Z9"/>
<evidence type="ECO:0000256" key="4">
    <source>
        <dbReference type="SAM" id="SignalP"/>
    </source>
</evidence>
<protein>
    <recommendedName>
        <fullName evidence="7">Pro-resilin</fullName>
    </recommendedName>
</protein>
<evidence type="ECO:0000313" key="5">
    <source>
        <dbReference type="EMBL" id="KAK7073693.1"/>
    </source>
</evidence>
<dbReference type="InterPro" id="IPR000618">
    <property type="entry name" value="Insect_cuticle"/>
</dbReference>
<evidence type="ECO:0008006" key="7">
    <source>
        <dbReference type="Google" id="ProtNLM"/>
    </source>
</evidence>
<feature type="region of interest" description="Disordered" evidence="3">
    <location>
        <begin position="105"/>
        <end position="169"/>
    </location>
</feature>
<dbReference type="Proteomes" id="UP001381693">
    <property type="component" value="Unassembled WGS sequence"/>
</dbReference>
<dbReference type="InterPro" id="IPR051217">
    <property type="entry name" value="Insect_Cuticle_Struc_Prot"/>
</dbReference>
<dbReference type="PANTHER" id="PTHR12236:SF79">
    <property type="entry name" value="CUTICULAR PROTEIN 50CB-RELATED"/>
    <property type="match status" value="1"/>
</dbReference>
<evidence type="ECO:0000256" key="3">
    <source>
        <dbReference type="SAM" id="MobiDB-lite"/>
    </source>
</evidence>
<gene>
    <name evidence="5" type="ORF">SK128_016156</name>
</gene>
<feature type="signal peptide" evidence="4">
    <location>
        <begin position="1"/>
        <end position="16"/>
    </location>
</feature>
<sequence>MKTVGILLVIATVVKSAPQGRLGFQPVTSLQSPDLIEDTNVYPSAQYEFQYDVSEPLYGSAYGHSEVRDGSYTQGSYYVQLPDSRLLKVEYIADEYGYHPTITYEGEAFHPNPPNTPHPHEAIKQGPPPHAVSPGRLPPRGRRPSPTSARVPSRVSGLVPGPFQNDVIPDRLDDRFPRRPFPQSNLIPSSQHRVFQPDFVGAPTPSRFFSLPSTQPVF</sequence>
<reference evidence="5 6" key="1">
    <citation type="submission" date="2023-11" db="EMBL/GenBank/DDBJ databases">
        <title>Halocaridina rubra genome assembly.</title>
        <authorList>
            <person name="Smith C."/>
        </authorList>
    </citation>
    <scope>NUCLEOTIDE SEQUENCE [LARGE SCALE GENOMIC DNA]</scope>
    <source>
        <strain evidence="5">EP-1</strain>
        <tissue evidence="5">Whole</tissue>
    </source>
</reference>
<evidence type="ECO:0000256" key="2">
    <source>
        <dbReference type="PROSITE-ProRule" id="PRU00497"/>
    </source>
</evidence>
<keyword evidence="1 2" id="KW-0193">Cuticle</keyword>
<evidence type="ECO:0000313" key="6">
    <source>
        <dbReference type="Proteomes" id="UP001381693"/>
    </source>
</evidence>
<keyword evidence="6" id="KW-1185">Reference proteome</keyword>
<dbReference type="PROSITE" id="PS51155">
    <property type="entry name" value="CHIT_BIND_RR_2"/>
    <property type="match status" value="1"/>
</dbReference>
<organism evidence="5 6">
    <name type="scientific">Halocaridina rubra</name>
    <name type="common">Hawaiian red shrimp</name>
    <dbReference type="NCBI Taxonomy" id="373956"/>
    <lineage>
        <taxon>Eukaryota</taxon>
        <taxon>Metazoa</taxon>
        <taxon>Ecdysozoa</taxon>
        <taxon>Arthropoda</taxon>
        <taxon>Crustacea</taxon>
        <taxon>Multicrustacea</taxon>
        <taxon>Malacostraca</taxon>
        <taxon>Eumalacostraca</taxon>
        <taxon>Eucarida</taxon>
        <taxon>Decapoda</taxon>
        <taxon>Pleocyemata</taxon>
        <taxon>Caridea</taxon>
        <taxon>Atyoidea</taxon>
        <taxon>Atyidae</taxon>
        <taxon>Halocaridina</taxon>
    </lineage>
</organism>
<name>A0AAN8X3Z9_HALRR</name>
<keyword evidence="4" id="KW-0732">Signal</keyword>
<comment type="caution">
    <text evidence="5">The sequence shown here is derived from an EMBL/GenBank/DDBJ whole genome shotgun (WGS) entry which is preliminary data.</text>
</comment>
<dbReference type="GO" id="GO:0005615">
    <property type="term" value="C:extracellular space"/>
    <property type="evidence" value="ECO:0007669"/>
    <property type="project" value="TreeGrafter"/>
</dbReference>
<dbReference type="GO" id="GO:0042302">
    <property type="term" value="F:structural constituent of cuticle"/>
    <property type="evidence" value="ECO:0007669"/>
    <property type="project" value="UniProtKB-UniRule"/>
</dbReference>
<proteinExistence type="predicted"/>
<evidence type="ECO:0000256" key="1">
    <source>
        <dbReference type="ARBA" id="ARBA00022460"/>
    </source>
</evidence>
<feature type="chain" id="PRO_5042941579" description="Pro-resilin" evidence="4">
    <location>
        <begin position="17"/>
        <end position="218"/>
    </location>
</feature>
<dbReference type="Pfam" id="PF00379">
    <property type="entry name" value="Chitin_bind_4"/>
    <property type="match status" value="1"/>
</dbReference>
<dbReference type="PANTHER" id="PTHR12236">
    <property type="entry name" value="STRUCTURAL CONTITUENT OF CUTICLE"/>
    <property type="match status" value="1"/>
</dbReference>
<dbReference type="EMBL" id="JAXCGZ010012253">
    <property type="protein sequence ID" value="KAK7073693.1"/>
    <property type="molecule type" value="Genomic_DNA"/>
</dbReference>